<keyword evidence="4" id="KW-1185">Reference proteome</keyword>
<protein>
    <recommendedName>
        <fullName evidence="5">DUF5666 domain-containing protein</fullName>
    </recommendedName>
</protein>
<dbReference type="KEGG" id="nmv:NITMOv2_2592"/>
<evidence type="ECO:0000313" key="4">
    <source>
        <dbReference type="Proteomes" id="UP000069205"/>
    </source>
</evidence>
<evidence type="ECO:0008006" key="5">
    <source>
        <dbReference type="Google" id="ProtNLM"/>
    </source>
</evidence>
<name>A0A0K2GDH4_NITMO</name>
<organism evidence="3 4">
    <name type="scientific">Nitrospira moscoviensis</name>
    <dbReference type="NCBI Taxonomy" id="42253"/>
    <lineage>
        <taxon>Bacteria</taxon>
        <taxon>Pseudomonadati</taxon>
        <taxon>Nitrospirota</taxon>
        <taxon>Nitrospiria</taxon>
        <taxon>Nitrospirales</taxon>
        <taxon>Nitrospiraceae</taxon>
        <taxon>Nitrospira</taxon>
    </lineage>
</organism>
<proteinExistence type="predicted"/>
<accession>A0A0K2GDH4</accession>
<dbReference type="EMBL" id="CP011801">
    <property type="protein sequence ID" value="ALA59005.1"/>
    <property type="molecule type" value="Genomic_DNA"/>
</dbReference>
<feature type="chain" id="PRO_5005476950" description="DUF5666 domain-containing protein" evidence="2">
    <location>
        <begin position="23"/>
        <end position="131"/>
    </location>
</feature>
<keyword evidence="2" id="KW-0732">Signal</keyword>
<dbReference type="AlphaFoldDB" id="A0A0K2GDH4"/>
<dbReference type="RefSeq" id="WP_145976303.1">
    <property type="nucleotide sequence ID" value="NZ_CP011801.1"/>
</dbReference>
<dbReference type="OrthoDB" id="9900273at2"/>
<evidence type="ECO:0000313" key="3">
    <source>
        <dbReference type="EMBL" id="ALA59005.1"/>
    </source>
</evidence>
<feature type="signal peptide" evidence="2">
    <location>
        <begin position="1"/>
        <end position="22"/>
    </location>
</feature>
<dbReference type="Proteomes" id="UP000069205">
    <property type="component" value="Chromosome"/>
</dbReference>
<evidence type="ECO:0000256" key="1">
    <source>
        <dbReference type="SAM" id="MobiDB-lite"/>
    </source>
</evidence>
<gene>
    <name evidence="3" type="ORF">NITMOv2_2592</name>
</gene>
<dbReference type="PATRIC" id="fig|42253.5.peg.2561"/>
<reference evidence="3 4" key="1">
    <citation type="journal article" date="2015" name="Proc. Natl. Acad. Sci. U.S.A.">
        <title>Expanded metabolic versatility of ubiquitous nitrite-oxidizing bacteria from the genus Nitrospira.</title>
        <authorList>
            <person name="Koch H."/>
            <person name="Lucker S."/>
            <person name="Albertsen M."/>
            <person name="Kitzinger K."/>
            <person name="Herbold C."/>
            <person name="Spieck E."/>
            <person name="Nielsen P.H."/>
            <person name="Wagner M."/>
            <person name="Daims H."/>
        </authorList>
    </citation>
    <scope>NUCLEOTIDE SEQUENCE [LARGE SCALE GENOMIC DNA]</scope>
    <source>
        <strain evidence="3 4">NSP M-1</strain>
    </source>
</reference>
<feature type="region of interest" description="Disordered" evidence="1">
    <location>
        <begin position="102"/>
        <end position="131"/>
    </location>
</feature>
<sequence>MMQILGTAILALAVWCSLPTHAAPAAAPDEPIVLSGTVTQLDLSRLRGLLITDLGKPVFFDVPNAYLFENVTVGARITLQLDDYGRAVKVMDTALPDLLSLPASGGASLSLTLSPQGRGEGEGETPTRSPP</sequence>
<dbReference type="STRING" id="42253.NITMOv2_2592"/>
<evidence type="ECO:0000256" key="2">
    <source>
        <dbReference type="SAM" id="SignalP"/>
    </source>
</evidence>
<feature type="compositionally biased region" description="Low complexity" evidence="1">
    <location>
        <begin position="102"/>
        <end position="115"/>
    </location>
</feature>